<accession>A0A7J7IIT5</accession>
<dbReference type="Pfam" id="PF22099">
    <property type="entry name" value="MRS2-like"/>
    <property type="match status" value="1"/>
</dbReference>
<comment type="caution">
    <text evidence="9">The sequence shown here is derived from an EMBL/GenBank/DDBJ whole genome shotgun (WGS) entry which is preliminary data.</text>
</comment>
<gene>
    <name evidence="9" type="primary">MRS2_4</name>
    <name evidence="9" type="ORF">F1559_002390</name>
</gene>
<dbReference type="InterPro" id="IPR039204">
    <property type="entry name" value="MRS2-like"/>
</dbReference>
<keyword evidence="5" id="KW-0809">Transit peptide</keyword>
<dbReference type="PANTHER" id="PTHR13890">
    <property type="entry name" value="RNA SPLICING PROTEIN MRS2, MITOCHONDRIAL"/>
    <property type="match status" value="1"/>
</dbReference>
<evidence type="ECO:0000313" key="10">
    <source>
        <dbReference type="Proteomes" id="UP000530660"/>
    </source>
</evidence>
<dbReference type="GO" id="GO:0015095">
    <property type="term" value="F:magnesium ion transmembrane transporter activity"/>
    <property type="evidence" value="ECO:0007669"/>
    <property type="project" value="TreeGrafter"/>
</dbReference>
<organism evidence="9 10">
    <name type="scientific">Cyanidiococcus yangmingshanensis</name>
    <dbReference type="NCBI Taxonomy" id="2690220"/>
    <lineage>
        <taxon>Eukaryota</taxon>
        <taxon>Rhodophyta</taxon>
        <taxon>Bangiophyceae</taxon>
        <taxon>Cyanidiales</taxon>
        <taxon>Cyanidiaceae</taxon>
        <taxon>Cyanidiococcus</taxon>
    </lineage>
</organism>
<name>A0A7J7IIT5_9RHOD</name>
<proteinExistence type="predicted"/>
<evidence type="ECO:0000256" key="3">
    <source>
        <dbReference type="ARBA" id="ARBA00022692"/>
    </source>
</evidence>
<dbReference type="Proteomes" id="UP000530660">
    <property type="component" value="Unassembled WGS sequence"/>
</dbReference>
<sequence length="217" mass="25179">MQKIEALRMLKLSSTACWPRPRTVQRALKAVLDEDEDMARLYLTELRKQPGKPRAIEDHEAAEQLLESYLQVVDHVHNRAALLNAATSDTEDLMGIQLGRNAESPAFAGYVCQRHHWLVRLGRCRHWALSYEPAATHLWTEWRERRLVYRRHFCDACLGIGAHRYHVYVDSTLWSMALVTRQQSRCRLCMVESQVSTTEDDVEYANILEDSQTEITN</sequence>
<keyword evidence="8" id="KW-0472">Membrane</keyword>
<dbReference type="OrthoDB" id="10251508at2759"/>
<evidence type="ECO:0000256" key="4">
    <source>
        <dbReference type="ARBA" id="ARBA00022842"/>
    </source>
</evidence>
<keyword evidence="2" id="KW-0813">Transport</keyword>
<protein>
    <submittedName>
        <fullName evidence="9">Magnesium ion transporter</fullName>
    </submittedName>
</protein>
<dbReference type="Gene3D" id="1.20.58.340">
    <property type="entry name" value="Magnesium transport protein CorA, transmembrane region"/>
    <property type="match status" value="1"/>
</dbReference>
<reference evidence="9 10" key="1">
    <citation type="journal article" date="2020" name="J. Phycol.">
        <title>Comparative genome analysis reveals Cyanidiococcus gen. nov., a new extremophilic red algal genus sister to Cyanidioschyzon (Cyanidioschyzonaceae, Rhodophyta).</title>
        <authorList>
            <person name="Liu S.-L."/>
            <person name="Chiang Y.-R."/>
            <person name="Yoon H.S."/>
            <person name="Fu H.-Y."/>
        </authorList>
    </citation>
    <scope>NUCLEOTIDE SEQUENCE [LARGE SCALE GENOMIC DNA]</scope>
    <source>
        <strain evidence="9 10">THAL066</strain>
    </source>
</reference>
<keyword evidence="4" id="KW-0460">Magnesium</keyword>
<evidence type="ECO:0000256" key="8">
    <source>
        <dbReference type="ARBA" id="ARBA00023136"/>
    </source>
</evidence>
<comment type="subcellular location">
    <subcellularLocation>
        <location evidence="1">Membrane</location>
        <topology evidence="1">Multi-pass membrane protein</topology>
    </subcellularLocation>
</comment>
<keyword evidence="6" id="KW-1133">Transmembrane helix</keyword>
<dbReference type="GO" id="GO:0016020">
    <property type="term" value="C:membrane"/>
    <property type="evidence" value="ECO:0007669"/>
    <property type="project" value="UniProtKB-SubCell"/>
</dbReference>
<evidence type="ECO:0000256" key="5">
    <source>
        <dbReference type="ARBA" id="ARBA00022946"/>
    </source>
</evidence>
<evidence type="ECO:0000313" key="9">
    <source>
        <dbReference type="EMBL" id="KAF6003003.1"/>
    </source>
</evidence>
<evidence type="ECO:0000256" key="7">
    <source>
        <dbReference type="ARBA" id="ARBA00023065"/>
    </source>
</evidence>
<dbReference type="EMBL" id="VWRR01000008">
    <property type="protein sequence ID" value="KAF6003003.1"/>
    <property type="molecule type" value="Genomic_DNA"/>
</dbReference>
<keyword evidence="7" id="KW-0406">Ion transport</keyword>
<evidence type="ECO:0000256" key="2">
    <source>
        <dbReference type="ARBA" id="ARBA00022448"/>
    </source>
</evidence>
<keyword evidence="10" id="KW-1185">Reference proteome</keyword>
<dbReference type="AlphaFoldDB" id="A0A7J7IIT5"/>
<evidence type="ECO:0000256" key="1">
    <source>
        <dbReference type="ARBA" id="ARBA00004141"/>
    </source>
</evidence>
<keyword evidence="3" id="KW-0812">Transmembrane</keyword>
<dbReference type="PANTHER" id="PTHR13890:SF0">
    <property type="entry name" value="MAGNESIUM TRANSPORTER MRS2 HOMOLOG, MITOCHONDRIAL"/>
    <property type="match status" value="1"/>
</dbReference>
<evidence type="ECO:0000256" key="6">
    <source>
        <dbReference type="ARBA" id="ARBA00022989"/>
    </source>
</evidence>